<dbReference type="InterPro" id="IPR001763">
    <property type="entry name" value="Rhodanese-like_dom"/>
</dbReference>
<sequence>MNRLTPAQLAAWLADPQRQPPLLLDVREEWEYEHVCLPDAHNVPLAELPALIGRADPGQPVVCICHHGMRSLQAMRFLMHHGFEQVYDLIGGIDAWALQQEPGMTRY</sequence>
<dbReference type="InterPro" id="IPR036873">
    <property type="entry name" value="Rhodanese-like_dom_sf"/>
</dbReference>
<gene>
    <name evidence="2" type="ORF">EHV23_13550</name>
</gene>
<dbReference type="OrthoDB" id="9811849at2"/>
<evidence type="ECO:0000313" key="2">
    <source>
        <dbReference type="EMBL" id="RRN44339.1"/>
    </source>
</evidence>
<accession>A0A3R8T1P2</accession>
<dbReference type="SMART" id="SM00450">
    <property type="entry name" value="RHOD"/>
    <property type="match status" value="1"/>
</dbReference>
<dbReference type="Proteomes" id="UP000270261">
    <property type="component" value="Unassembled WGS sequence"/>
</dbReference>
<proteinExistence type="predicted"/>
<keyword evidence="2" id="KW-0808">Transferase</keyword>
<dbReference type="Gene3D" id="3.40.250.10">
    <property type="entry name" value="Rhodanese-like domain"/>
    <property type="match status" value="1"/>
</dbReference>
<dbReference type="InterPro" id="IPR050229">
    <property type="entry name" value="GlpE_sulfurtransferase"/>
</dbReference>
<keyword evidence="3" id="KW-1185">Reference proteome</keyword>
<evidence type="ECO:0000259" key="1">
    <source>
        <dbReference type="PROSITE" id="PS50206"/>
    </source>
</evidence>
<evidence type="ECO:0000313" key="3">
    <source>
        <dbReference type="Proteomes" id="UP000270261"/>
    </source>
</evidence>
<dbReference type="PANTHER" id="PTHR43031">
    <property type="entry name" value="FAD-DEPENDENT OXIDOREDUCTASE"/>
    <property type="match status" value="1"/>
</dbReference>
<reference evidence="2 3" key="1">
    <citation type="submission" date="2018-11" db="EMBL/GenBank/DDBJ databases">
        <title>Genome sequencing of Lautropia sp. KCOM 2505 (= ChDC F240).</title>
        <authorList>
            <person name="Kook J.-K."/>
            <person name="Park S.-N."/>
            <person name="Lim Y.K."/>
        </authorList>
    </citation>
    <scope>NUCLEOTIDE SEQUENCE [LARGE SCALE GENOMIC DNA]</scope>
    <source>
        <strain evidence="2 3">KCOM 2505</strain>
    </source>
</reference>
<comment type="caution">
    <text evidence="2">The sequence shown here is derived from an EMBL/GenBank/DDBJ whole genome shotgun (WGS) entry which is preliminary data.</text>
</comment>
<protein>
    <submittedName>
        <fullName evidence="2">Sulfurtransferase</fullName>
    </submittedName>
</protein>
<dbReference type="AlphaFoldDB" id="A0A3R8T1P2"/>
<dbReference type="EMBL" id="RRUE01000002">
    <property type="protein sequence ID" value="RRN44339.1"/>
    <property type="molecule type" value="Genomic_DNA"/>
</dbReference>
<dbReference type="RefSeq" id="WP_125096534.1">
    <property type="nucleotide sequence ID" value="NZ_RRUE01000002.1"/>
</dbReference>
<dbReference type="PANTHER" id="PTHR43031:SF17">
    <property type="entry name" value="SULFURTRANSFERASE YTWF-RELATED"/>
    <property type="match status" value="1"/>
</dbReference>
<organism evidence="2 3">
    <name type="scientific">Lautropia dentalis</name>
    <dbReference type="NCBI Taxonomy" id="2490857"/>
    <lineage>
        <taxon>Bacteria</taxon>
        <taxon>Pseudomonadati</taxon>
        <taxon>Pseudomonadota</taxon>
        <taxon>Betaproteobacteria</taxon>
        <taxon>Burkholderiales</taxon>
        <taxon>Burkholderiaceae</taxon>
        <taxon>Lautropia</taxon>
    </lineage>
</organism>
<dbReference type="PROSITE" id="PS50206">
    <property type="entry name" value="RHODANESE_3"/>
    <property type="match status" value="1"/>
</dbReference>
<dbReference type="Pfam" id="PF00581">
    <property type="entry name" value="Rhodanese"/>
    <property type="match status" value="1"/>
</dbReference>
<feature type="domain" description="Rhodanese" evidence="1">
    <location>
        <begin position="17"/>
        <end position="105"/>
    </location>
</feature>
<name>A0A3R8T1P2_9BURK</name>
<dbReference type="SUPFAM" id="SSF52821">
    <property type="entry name" value="Rhodanese/Cell cycle control phosphatase"/>
    <property type="match status" value="1"/>
</dbReference>
<dbReference type="GO" id="GO:0016740">
    <property type="term" value="F:transferase activity"/>
    <property type="evidence" value="ECO:0007669"/>
    <property type="project" value="UniProtKB-KW"/>
</dbReference>